<name>A0A1W1XI29_9NEIS</name>
<feature type="transmembrane region" description="Helical" evidence="5">
    <location>
        <begin position="158"/>
        <end position="180"/>
    </location>
</feature>
<feature type="transmembrane region" description="Helical" evidence="5">
    <location>
        <begin position="319"/>
        <end position="349"/>
    </location>
</feature>
<dbReference type="InterPro" id="IPR036513">
    <property type="entry name" value="STAS_dom_sf"/>
</dbReference>
<feature type="transmembrane region" description="Helical" evidence="5">
    <location>
        <begin position="192"/>
        <end position="211"/>
    </location>
</feature>
<dbReference type="InterPro" id="IPR002645">
    <property type="entry name" value="STAS_dom"/>
</dbReference>
<evidence type="ECO:0000256" key="5">
    <source>
        <dbReference type="SAM" id="Phobius"/>
    </source>
</evidence>
<protein>
    <submittedName>
        <fullName evidence="7">Sulfate permease, SulP family</fullName>
    </submittedName>
</protein>
<feature type="transmembrane region" description="Helical" evidence="5">
    <location>
        <begin position="277"/>
        <end position="299"/>
    </location>
</feature>
<feature type="transmembrane region" description="Helical" evidence="5">
    <location>
        <begin position="241"/>
        <end position="265"/>
    </location>
</feature>
<dbReference type="Gene3D" id="3.30.750.24">
    <property type="entry name" value="STAS domain"/>
    <property type="match status" value="1"/>
</dbReference>
<feature type="transmembrane region" description="Helical" evidence="5">
    <location>
        <begin position="30"/>
        <end position="51"/>
    </location>
</feature>
<gene>
    <name evidence="7" type="ORF">SAMN02745857_01565</name>
</gene>
<keyword evidence="2 5" id="KW-0812">Transmembrane</keyword>
<keyword evidence="4 5" id="KW-0472">Membrane</keyword>
<dbReference type="AlphaFoldDB" id="A0A1W1XI29"/>
<dbReference type="SUPFAM" id="SSF52091">
    <property type="entry name" value="SpoIIaa-like"/>
    <property type="match status" value="1"/>
</dbReference>
<feature type="transmembrane region" description="Helical" evidence="5">
    <location>
        <begin position="105"/>
        <end position="125"/>
    </location>
</feature>
<proteinExistence type="predicted"/>
<feature type="transmembrane region" description="Helical" evidence="5">
    <location>
        <begin position="370"/>
        <end position="402"/>
    </location>
</feature>
<keyword evidence="3 5" id="KW-1133">Transmembrane helix</keyword>
<dbReference type="PROSITE" id="PS50801">
    <property type="entry name" value="STAS"/>
    <property type="match status" value="1"/>
</dbReference>
<evidence type="ECO:0000313" key="8">
    <source>
        <dbReference type="Proteomes" id="UP000192761"/>
    </source>
</evidence>
<feature type="transmembrane region" description="Helical" evidence="5">
    <location>
        <begin position="57"/>
        <end position="73"/>
    </location>
</feature>
<accession>A0A1W1XI29</accession>
<dbReference type="GO" id="GO:0055085">
    <property type="term" value="P:transmembrane transport"/>
    <property type="evidence" value="ECO:0007669"/>
    <property type="project" value="InterPro"/>
</dbReference>
<evidence type="ECO:0000256" key="4">
    <source>
        <dbReference type="ARBA" id="ARBA00023136"/>
    </source>
</evidence>
<reference evidence="7 8" key="1">
    <citation type="submission" date="2017-04" db="EMBL/GenBank/DDBJ databases">
        <authorList>
            <person name="Afonso C.L."/>
            <person name="Miller P.J."/>
            <person name="Scott M.A."/>
            <person name="Spackman E."/>
            <person name="Goraichik I."/>
            <person name="Dimitrov K.M."/>
            <person name="Suarez D.L."/>
            <person name="Swayne D.E."/>
        </authorList>
    </citation>
    <scope>NUCLEOTIDE SEQUENCE [LARGE SCALE GENOMIC DNA]</scope>
    <source>
        <strain evidence="7 8">DSM 23236</strain>
    </source>
</reference>
<organism evidence="7 8">
    <name type="scientific">Andreprevotia lacus DSM 23236</name>
    <dbReference type="NCBI Taxonomy" id="1121001"/>
    <lineage>
        <taxon>Bacteria</taxon>
        <taxon>Pseudomonadati</taxon>
        <taxon>Pseudomonadota</taxon>
        <taxon>Betaproteobacteria</taxon>
        <taxon>Neisseriales</taxon>
        <taxon>Chitinibacteraceae</taxon>
        <taxon>Andreprevotia</taxon>
    </lineage>
</organism>
<dbReference type="GO" id="GO:0016020">
    <property type="term" value="C:membrane"/>
    <property type="evidence" value="ECO:0007669"/>
    <property type="project" value="UniProtKB-SubCell"/>
</dbReference>
<feature type="transmembrane region" description="Helical" evidence="5">
    <location>
        <begin position="80"/>
        <end position="99"/>
    </location>
</feature>
<dbReference type="Pfam" id="PF00916">
    <property type="entry name" value="Sulfate_transp"/>
    <property type="match status" value="2"/>
</dbReference>
<sequence length="548" mass="58065">MNTLRQLLPRLLPIAGWLPRYTVQRFGADLAASVVVAVLLIPQSVAYALIAGLPPQAGLYASTLPLLVYALLGSSMTQSVGPMALTSLMTASAIAPLIASGMTPQAAAAALALISGAALLGFGLLRLGFLTHFLSLPVVSGFTSGTALLIAAGQWHTLFADAASFGVIALALLVFSSDGLPRLLPGGRSSWLLARAAPLLALILLTVWAAWHGGISTLGSLPAGLPGWQWPAVTLEQARSMLLPAMLVGLVGFLQSITIAQTLALQRQETLQPDQELIALGASNIAAACVGGLPVSGGFSRTAVNAQAGAQTPLAGVMTAGWIMLAALWLGQWLALIPKAALAATIMLAAFKLLDWRMLRATWQFSRRDVAALVGTLLATVLLGAVEGVAIGVLLSLALFIYRTSRPQVVQLGRLPGSEHFRNVRLYEVETHPGVLLVRIDEQLYFGNTRHIESALTALLAEHGDVRDLVLVLSAVNDVDFSGADWLMRLQPILRTRGIRIHLAEVKARVRKQLERGHVLQALDGEVFLSSHQAFCTLATGHTPDYEI</sequence>
<feature type="domain" description="STAS" evidence="6">
    <location>
        <begin position="425"/>
        <end position="538"/>
    </location>
</feature>
<feature type="transmembrane region" description="Helical" evidence="5">
    <location>
        <begin position="132"/>
        <end position="152"/>
    </location>
</feature>
<dbReference type="InterPro" id="IPR001902">
    <property type="entry name" value="SLC26A/SulP_fam"/>
</dbReference>
<dbReference type="Pfam" id="PF01740">
    <property type="entry name" value="STAS"/>
    <property type="match status" value="1"/>
</dbReference>
<comment type="subcellular location">
    <subcellularLocation>
        <location evidence="1">Membrane</location>
        <topology evidence="1">Multi-pass membrane protein</topology>
    </subcellularLocation>
</comment>
<dbReference type="Proteomes" id="UP000192761">
    <property type="component" value="Unassembled WGS sequence"/>
</dbReference>
<dbReference type="EMBL" id="FWXD01000007">
    <property type="protein sequence ID" value="SMC23161.1"/>
    <property type="molecule type" value="Genomic_DNA"/>
</dbReference>
<dbReference type="STRING" id="1121001.SAMN02745857_01565"/>
<keyword evidence="8" id="KW-1185">Reference proteome</keyword>
<evidence type="ECO:0000259" key="6">
    <source>
        <dbReference type="PROSITE" id="PS50801"/>
    </source>
</evidence>
<evidence type="ECO:0000256" key="3">
    <source>
        <dbReference type="ARBA" id="ARBA00022989"/>
    </source>
</evidence>
<dbReference type="InterPro" id="IPR011547">
    <property type="entry name" value="SLC26A/SulP_dom"/>
</dbReference>
<dbReference type="CDD" id="cd07042">
    <property type="entry name" value="STAS_SulP_like_sulfate_transporter"/>
    <property type="match status" value="1"/>
</dbReference>
<evidence type="ECO:0000313" key="7">
    <source>
        <dbReference type="EMBL" id="SMC23161.1"/>
    </source>
</evidence>
<dbReference type="OrthoDB" id="9769739at2"/>
<dbReference type="RefSeq" id="WP_084090225.1">
    <property type="nucleotide sequence ID" value="NZ_FWXD01000007.1"/>
</dbReference>
<evidence type="ECO:0000256" key="2">
    <source>
        <dbReference type="ARBA" id="ARBA00022692"/>
    </source>
</evidence>
<evidence type="ECO:0000256" key="1">
    <source>
        <dbReference type="ARBA" id="ARBA00004141"/>
    </source>
</evidence>
<dbReference type="PANTHER" id="PTHR11814">
    <property type="entry name" value="SULFATE TRANSPORTER"/>
    <property type="match status" value="1"/>
</dbReference>